<gene>
    <name evidence="2" type="ORF">CYLTODRAFT_494793</name>
</gene>
<dbReference type="Proteomes" id="UP000054007">
    <property type="component" value="Unassembled WGS sequence"/>
</dbReference>
<feature type="compositionally biased region" description="Basic and acidic residues" evidence="1">
    <location>
        <begin position="194"/>
        <end position="209"/>
    </location>
</feature>
<protein>
    <submittedName>
        <fullName evidence="2">Uncharacterized protein</fullName>
    </submittedName>
</protein>
<feature type="compositionally biased region" description="Acidic residues" evidence="1">
    <location>
        <begin position="494"/>
        <end position="503"/>
    </location>
</feature>
<proteinExistence type="predicted"/>
<evidence type="ECO:0000256" key="1">
    <source>
        <dbReference type="SAM" id="MobiDB-lite"/>
    </source>
</evidence>
<reference evidence="2 3" key="1">
    <citation type="journal article" date="2015" name="Fungal Genet. Biol.">
        <title>Evolution of novel wood decay mechanisms in Agaricales revealed by the genome sequences of Fistulina hepatica and Cylindrobasidium torrendii.</title>
        <authorList>
            <person name="Floudas D."/>
            <person name="Held B.W."/>
            <person name="Riley R."/>
            <person name="Nagy L.G."/>
            <person name="Koehler G."/>
            <person name="Ransdell A.S."/>
            <person name="Younus H."/>
            <person name="Chow J."/>
            <person name="Chiniquy J."/>
            <person name="Lipzen A."/>
            <person name="Tritt A."/>
            <person name="Sun H."/>
            <person name="Haridas S."/>
            <person name="LaButti K."/>
            <person name="Ohm R.A."/>
            <person name="Kues U."/>
            <person name="Blanchette R.A."/>
            <person name="Grigoriev I.V."/>
            <person name="Minto R.E."/>
            <person name="Hibbett D.S."/>
        </authorList>
    </citation>
    <scope>NUCLEOTIDE SEQUENCE [LARGE SCALE GENOMIC DNA]</scope>
    <source>
        <strain evidence="2 3">FP15055 ss-10</strain>
    </source>
</reference>
<dbReference type="OrthoDB" id="3235609at2759"/>
<feature type="compositionally biased region" description="Basic and acidic residues" evidence="1">
    <location>
        <begin position="292"/>
        <end position="368"/>
    </location>
</feature>
<dbReference type="EMBL" id="KN880811">
    <property type="protein sequence ID" value="KIY62206.1"/>
    <property type="molecule type" value="Genomic_DNA"/>
</dbReference>
<evidence type="ECO:0000313" key="3">
    <source>
        <dbReference type="Proteomes" id="UP000054007"/>
    </source>
</evidence>
<keyword evidence="3" id="KW-1185">Reference proteome</keyword>
<feature type="region of interest" description="Disordered" evidence="1">
    <location>
        <begin position="189"/>
        <end position="209"/>
    </location>
</feature>
<dbReference type="AlphaFoldDB" id="A0A0D7AY75"/>
<feature type="region of interest" description="Disordered" evidence="1">
    <location>
        <begin position="487"/>
        <end position="538"/>
    </location>
</feature>
<feature type="compositionally biased region" description="Low complexity" evidence="1">
    <location>
        <begin position="505"/>
        <end position="530"/>
    </location>
</feature>
<feature type="region of interest" description="Disordered" evidence="1">
    <location>
        <begin position="275"/>
        <end position="368"/>
    </location>
</feature>
<accession>A0A0D7AY75</accession>
<organism evidence="2 3">
    <name type="scientific">Cylindrobasidium torrendii FP15055 ss-10</name>
    <dbReference type="NCBI Taxonomy" id="1314674"/>
    <lineage>
        <taxon>Eukaryota</taxon>
        <taxon>Fungi</taxon>
        <taxon>Dikarya</taxon>
        <taxon>Basidiomycota</taxon>
        <taxon>Agaricomycotina</taxon>
        <taxon>Agaricomycetes</taxon>
        <taxon>Agaricomycetidae</taxon>
        <taxon>Agaricales</taxon>
        <taxon>Marasmiineae</taxon>
        <taxon>Physalacriaceae</taxon>
        <taxon>Cylindrobasidium</taxon>
    </lineage>
</organism>
<name>A0A0D7AY75_9AGAR</name>
<sequence>MTPFYELRVGKSLEGWLHWRVAAGTVSAEILDSFPHNNVALLLHTPKHGGAPSFVLSEDVVRRVSYRSRDLRMPGRSERLQDFDILSPIVFTNHDRLKEVLDKHTKTSKKKKSVNIPGLGQPGPCYFEQSRVLYRMLKADDTLSRLGISVSIPPGLRVVSLVVNKWAMQLEDLLDAGWTTWDPTSAEMSTTHHRTTEHLSKQPDLRPDLRPELGSTTDLTQAELINRVKGIITPSSTPTVVLIWDLERTKKLLDVHGIDCLPATADLKDILSFSDSSTHHQRDLPSGSRSGGYHDRYSRGPRDPYRRDGYGGRDEHRGGRDSGYRGRDERYAGGGRRYDERNERHRDVSPYRERDQRERDPPAPSRERSWPLLSVIDVRTLAEVAFNVSFGDSETASSLLNYADSRFGIKQERAKVDEEEKKKNPTVLPPFMRNAGNESRLLLDVWMLLAKGNAAPLWKVEWDEEQNLKAQRERDAQLAAAAAAAAAAEVAQAQEDEDSDDDALPTAQPQTAPAPIVPAPVEDGGYLYLDDYSDEEYA</sequence>
<evidence type="ECO:0000313" key="2">
    <source>
        <dbReference type="EMBL" id="KIY62206.1"/>
    </source>
</evidence>